<accession>A0A3R9PFE9</accession>
<evidence type="ECO:0000256" key="2">
    <source>
        <dbReference type="ARBA" id="ARBA00022840"/>
    </source>
</evidence>
<name>A0A3R9PFE9_9CREN</name>
<sequence>MTQNSINEIFEEEIRTPQLYLQYHSERNGIKLHKFQSLILDSKESINFVHVPVGSGKTYTYIYEVILEDHSALMVLPTNALIEDLKRESERILSGKGKKVSSLTAGELDRRKEEGSRGEIIKKTVDKNDLIITNPDILSYLIHGAYGNGKDAFDWGYVLFERGFDSIVFDEYHLFSEDELAIITAFICVYLAGGIPEYNPRFHFLSGTPWEDAIDEITELCAGLHVSKTKIEETPSFDNTIPGRMIQKEKKIFINNRMNRTLLEVLTEGKDSIKGEIIEYIEENYPVLFLFDSIYDAVKFDDLLLKCYSETEIGRNTGLETRAKERENIFDIEKVKNKEYKAIVTTNKLEVGVNYPVDHAFMESGRELSNALQRIGRVGRKEGEEEAEVYLLISERIAKNPYKIRADLKEYFKNVTGSKMIYYSRNFHKKYFRKSLSININLIYDSLKKGRQTKIMKERLTDSLRRMGMEIYPITRLLNEYNFSEDLRKKVRERISESFLNFRPNSFTKRIILKSKRGEIETEYDVIRALIKFELIELKPETSGDSSLIFTSEGRGLKLDGIKIKISSPLCEEPSTFP</sequence>
<evidence type="ECO:0000259" key="3">
    <source>
        <dbReference type="PROSITE" id="PS51192"/>
    </source>
</evidence>
<dbReference type="InterPro" id="IPR014001">
    <property type="entry name" value="Helicase_ATP-bd"/>
</dbReference>
<proteinExistence type="predicted"/>
<dbReference type="GO" id="GO:0006289">
    <property type="term" value="P:nucleotide-excision repair"/>
    <property type="evidence" value="ECO:0007669"/>
    <property type="project" value="TreeGrafter"/>
</dbReference>
<keyword evidence="2" id="KW-0067">ATP-binding</keyword>
<dbReference type="SMART" id="SM00487">
    <property type="entry name" value="DEXDc"/>
    <property type="match status" value="1"/>
</dbReference>
<dbReference type="NCBIfam" id="TIGR03158">
    <property type="entry name" value="cas3_cyano"/>
    <property type="match status" value="1"/>
</dbReference>
<dbReference type="Pfam" id="PF00271">
    <property type="entry name" value="Helicase_C"/>
    <property type="match status" value="1"/>
</dbReference>
<dbReference type="Gene3D" id="3.40.50.300">
    <property type="entry name" value="P-loop containing nucleotide triphosphate hydrolases"/>
    <property type="match status" value="2"/>
</dbReference>
<dbReference type="GO" id="GO:0036297">
    <property type="term" value="P:interstrand cross-link repair"/>
    <property type="evidence" value="ECO:0007669"/>
    <property type="project" value="TreeGrafter"/>
</dbReference>
<evidence type="ECO:0000313" key="4">
    <source>
        <dbReference type="EMBL" id="RSN72945.1"/>
    </source>
</evidence>
<dbReference type="AlphaFoldDB" id="A0A3R9PFE9"/>
<feature type="non-terminal residue" evidence="4">
    <location>
        <position position="578"/>
    </location>
</feature>
<gene>
    <name evidence="4" type="primary">cas3</name>
    <name evidence="4" type="ORF">D6D85_11880</name>
</gene>
<dbReference type="InterPro" id="IPR027417">
    <property type="entry name" value="P-loop_NTPase"/>
</dbReference>
<dbReference type="RefSeq" id="WP_125672175.1">
    <property type="nucleotide sequence ID" value="NZ_RCOS01000133.1"/>
</dbReference>
<dbReference type="EMBL" id="RCOS01000133">
    <property type="protein sequence ID" value="RSN72945.1"/>
    <property type="molecule type" value="Genomic_DNA"/>
</dbReference>
<dbReference type="PANTHER" id="PTHR47957:SF3">
    <property type="entry name" value="ATP-DEPENDENT HELICASE HRQ1"/>
    <property type="match status" value="1"/>
</dbReference>
<dbReference type="InterPro" id="IPR017575">
    <property type="entry name" value="CRISPR-assoc_helicase_Cas3"/>
</dbReference>
<keyword evidence="1" id="KW-0547">Nucleotide-binding</keyword>
<dbReference type="PROSITE" id="PS51192">
    <property type="entry name" value="HELICASE_ATP_BIND_1"/>
    <property type="match status" value="1"/>
</dbReference>
<dbReference type="Proteomes" id="UP000277582">
    <property type="component" value="Unassembled WGS sequence"/>
</dbReference>
<comment type="caution">
    <text evidence="4">The sequence shown here is derived from an EMBL/GenBank/DDBJ whole genome shotgun (WGS) entry which is preliminary data.</text>
</comment>
<evidence type="ECO:0000256" key="1">
    <source>
        <dbReference type="ARBA" id="ARBA00022741"/>
    </source>
</evidence>
<organism evidence="4 5">
    <name type="scientific">Candidatus Methanodesulfokora washburnensis</name>
    <dbReference type="NCBI Taxonomy" id="2478471"/>
    <lineage>
        <taxon>Archaea</taxon>
        <taxon>Thermoproteota</taxon>
        <taxon>Candidatus Korarchaeia</taxon>
        <taxon>Candidatus Korarchaeia incertae sedis</taxon>
        <taxon>Candidatus Methanodesulfokora</taxon>
    </lineage>
</organism>
<evidence type="ECO:0000313" key="5">
    <source>
        <dbReference type="Proteomes" id="UP000277582"/>
    </source>
</evidence>
<dbReference type="GO" id="GO:0043138">
    <property type="term" value="F:3'-5' DNA helicase activity"/>
    <property type="evidence" value="ECO:0007669"/>
    <property type="project" value="TreeGrafter"/>
</dbReference>
<protein>
    <submittedName>
        <fullName evidence="4">Type I-D CRISPR-associated helicase Cas3</fullName>
    </submittedName>
</protein>
<dbReference type="InterPro" id="IPR001650">
    <property type="entry name" value="Helicase_C-like"/>
</dbReference>
<dbReference type="Pfam" id="PF00270">
    <property type="entry name" value="DEAD"/>
    <property type="match status" value="1"/>
</dbReference>
<feature type="domain" description="Helicase ATP-binding" evidence="3">
    <location>
        <begin position="38"/>
        <end position="227"/>
    </location>
</feature>
<dbReference type="GO" id="GO:0003676">
    <property type="term" value="F:nucleic acid binding"/>
    <property type="evidence" value="ECO:0007669"/>
    <property type="project" value="InterPro"/>
</dbReference>
<dbReference type="PANTHER" id="PTHR47957">
    <property type="entry name" value="ATP-DEPENDENT HELICASE HRQ1"/>
    <property type="match status" value="1"/>
</dbReference>
<dbReference type="SUPFAM" id="SSF52540">
    <property type="entry name" value="P-loop containing nucleoside triphosphate hydrolases"/>
    <property type="match status" value="1"/>
</dbReference>
<dbReference type="GO" id="GO:0005524">
    <property type="term" value="F:ATP binding"/>
    <property type="evidence" value="ECO:0007669"/>
    <property type="project" value="UniProtKB-KW"/>
</dbReference>
<dbReference type="InterPro" id="IPR011545">
    <property type="entry name" value="DEAD/DEAH_box_helicase_dom"/>
</dbReference>
<dbReference type="OrthoDB" id="36796at2157"/>
<reference evidence="4 5" key="1">
    <citation type="submission" date="2018-10" db="EMBL/GenBank/DDBJ databases">
        <title>Co-occurring genomic capacity for anaerobic methane metabolism and dissimilatory sulfite reduction discovered in the Korarchaeota.</title>
        <authorList>
            <person name="Mckay L.J."/>
            <person name="Dlakic M."/>
            <person name="Fields M.W."/>
            <person name="Delmont T.O."/>
            <person name="Eren A.M."/>
            <person name="Jay Z.J."/>
            <person name="Klingelsmith K.B."/>
            <person name="Rusch D.B."/>
            <person name="Inskeep W.P."/>
        </authorList>
    </citation>
    <scope>NUCLEOTIDE SEQUENCE [LARGE SCALE GENOMIC DNA]</scope>
    <source>
        <strain evidence="4 5">MDKW</strain>
    </source>
</reference>
<keyword evidence="5" id="KW-1185">Reference proteome</keyword>